<feature type="chain" id="PRO_5001729416" evidence="1">
    <location>
        <begin position="20"/>
        <end position="480"/>
    </location>
</feature>
<evidence type="ECO:0000313" key="4">
    <source>
        <dbReference type="Proteomes" id="UP000039865"/>
    </source>
</evidence>
<keyword evidence="4" id="KW-1185">Reference proteome</keyword>
<dbReference type="AlphaFoldDB" id="A0A078ACJ9"/>
<evidence type="ECO:0000256" key="1">
    <source>
        <dbReference type="SAM" id="SignalP"/>
    </source>
</evidence>
<keyword evidence="1" id="KW-0732">Signal</keyword>
<dbReference type="SMART" id="SM00329">
    <property type="entry name" value="BPI2"/>
    <property type="match status" value="1"/>
</dbReference>
<proteinExistence type="predicted"/>
<feature type="domain" description="Lipid-binding serum glycoprotein C-terminal" evidence="2">
    <location>
        <begin position="271"/>
        <end position="473"/>
    </location>
</feature>
<dbReference type="SUPFAM" id="SSF55394">
    <property type="entry name" value="Bactericidal permeability-increasing protein, BPI"/>
    <property type="match status" value="2"/>
</dbReference>
<dbReference type="Proteomes" id="UP000039865">
    <property type="component" value="Unassembled WGS sequence"/>
</dbReference>
<dbReference type="PANTHER" id="PTHR10504:SF131">
    <property type="entry name" value="BPI2 DOMAIN-CONTAINING PROTEIN"/>
    <property type="match status" value="1"/>
</dbReference>
<dbReference type="InterPro" id="IPR017943">
    <property type="entry name" value="Bactericidal_perm-incr_a/b_dom"/>
</dbReference>
<protein>
    <submittedName>
        <fullName evidence="3">Bactericidal permeability-increasing</fullName>
    </submittedName>
</protein>
<dbReference type="InterPro" id="IPR032942">
    <property type="entry name" value="BPI/LBP/Plunc"/>
</dbReference>
<dbReference type="OrthoDB" id="321253at2759"/>
<name>A0A078ACJ9_STYLE</name>
<sequence length="480" mass="52596">MRILKSSLLLVSLICLANEAICNLAGTAAGVDIGIVDQVKKIGMPIIQQQLNDFKVGKINFKGGDVDNMDLKFSFNNPDSIKVAFSGASNAINVQANDISGEITGRFHYKLLFIHASGKFKVKMNNDAVKLSMNVPLVSQTIDGRNIPAIGINDFDLHIDSSKIHITLSGSFIADIADAFVDIFKKLIIKEINKAINSAVPKLVISSINKIFKDTNGRAKVYKDMQFDFTFVSNPVISDSNLALYLNATLYDSVNGYKIPAIPLSDVQILNPSTNSVELSVSHFTADSLFIALQEQNLFQYYLDASKSGKLSSMLTTTYLEGLLPGIEAKYGKDVPVSVDFKSSSAPRALFQKDDFGLIADLDLTFIVQNQTAIIVSLKDFQSTVIVALQGQNLSVQIQQCQINDVSASQSQIGYFSAYDFKLFFNVASRIAVPIINNMFLENPFVLPSTILGMIHIDDAKFQSFDNYLAVNVSPQFITA</sequence>
<accession>A0A078ACJ9</accession>
<evidence type="ECO:0000259" key="2">
    <source>
        <dbReference type="SMART" id="SM00329"/>
    </source>
</evidence>
<evidence type="ECO:0000313" key="3">
    <source>
        <dbReference type="EMBL" id="CDW79591.1"/>
    </source>
</evidence>
<dbReference type="EMBL" id="CCKQ01008148">
    <property type="protein sequence ID" value="CDW79591.1"/>
    <property type="molecule type" value="Genomic_DNA"/>
</dbReference>
<reference evidence="3 4" key="1">
    <citation type="submission" date="2014-06" db="EMBL/GenBank/DDBJ databases">
        <authorList>
            <person name="Swart Estienne"/>
        </authorList>
    </citation>
    <scope>NUCLEOTIDE SEQUENCE [LARGE SCALE GENOMIC DNA]</scope>
    <source>
        <strain evidence="3 4">130c</strain>
    </source>
</reference>
<dbReference type="Gene3D" id="3.15.20.10">
    <property type="entry name" value="Bactericidal permeability-increasing protein, domain 2"/>
    <property type="match status" value="1"/>
</dbReference>
<dbReference type="Pfam" id="PF02886">
    <property type="entry name" value="LBP_BPI_CETP_C"/>
    <property type="match status" value="1"/>
</dbReference>
<gene>
    <name evidence="3" type="primary">Contig10634.g11354</name>
    <name evidence="3" type="ORF">STYLEM_8581</name>
</gene>
<dbReference type="InParanoid" id="A0A078ACJ9"/>
<dbReference type="Gene3D" id="3.15.10.10">
    <property type="entry name" value="Bactericidal permeability-increasing protein, domain 1"/>
    <property type="match status" value="1"/>
</dbReference>
<dbReference type="GO" id="GO:0008289">
    <property type="term" value="F:lipid binding"/>
    <property type="evidence" value="ECO:0007669"/>
    <property type="project" value="InterPro"/>
</dbReference>
<dbReference type="PANTHER" id="PTHR10504">
    <property type="entry name" value="BACTERICIDAL PERMEABILITY-INCREASING BPI PROTEIN-RELATED"/>
    <property type="match status" value="1"/>
</dbReference>
<organism evidence="3 4">
    <name type="scientific">Stylonychia lemnae</name>
    <name type="common">Ciliate</name>
    <dbReference type="NCBI Taxonomy" id="5949"/>
    <lineage>
        <taxon>Eukaryota</taxon>
        <taxon>Sar</taxon>
        <taxon>Alveolata</taxon>
        <taxon>Ciliophora</taxon>
        <taxon>Intramacronucleata</taxon>
        <taxon>Spirotrichea</taxon>
        <taxon>Stichotrichia</taxon>
        <taxon>Sporadotrichida</taxon>
        <taxon>Oxytrichidae</taxon>
        <taxon>Stylonychinae</taxon>
        <taxon>Stylonychia</taxon>
    </lineage>
</organism>
<dbReference type="InterPro" id="IPR001124">
    <property type="entry name" value="Lipid-bd_serum_glycop_C"/>
</dbReference>
<feature type="signal peptide" evidence="1">
    <location>
        <begin position="1"/>
        <end position="19"/>
    </location>
</feature>